<gene>
    <name evidence="1" type="ORF">HPB50_009364</name>
</gene>
<keyword evidence="2" id="KW-1185">Reference proteome</keyword>
<dbReference type="Proteomes" id="UP000821845">
    <property type="component" value="Chromosome 4"/>
</dbReference>
<proteinExistence type="predicted"/>
<sequence length="172" mass="19519">MFTCVPVDYAVRCCKDLLENDPSLPSRTPFEPQDLCHLLEFCMTNTYFVFNGQFYKQRFGTAMGASVSVVCANIALEALENSALCSYKTAPKFFVRYVDDCFCVMHRQDIMPFLEHLNSFVPSIQFTMEQENNGEIAFLDASSDGLPKDLQLVCIGSRLTRVDTRVSTRHIL</sequence>
<evidence type="ECO:0000313" key="2">
    <source>
        <dbReference type="Proteomes" id="UP000821845"/>
    </source>
</evidence>
<comment type="caution">
    <text evidence="1">The sequence shown here is derived from an EMBL/GenBank/DDBJ whole genome shotgun (WGS) entry which is preliminary data.</text>
</comment>
<reference evidence="1" key="1">
    <citation type="submission" date="2020-05" db="EMBL/GenBank/DDBJ databases">
        <title>Large-scale comparative analyses of tick genomes elucidate their genetic diversity and vector capacities.</title>
        <authorList>
            <person name="Jia N."/>
            <person name="Wang J."/>
            <person name="Shi W."/>
            <person name="Du L."/>
            <person name="Sun Y."/>
            <person name="Zhan W."/>
            <person name="Jiang J."/>
            <person name="Wang Q."/>
            <person name="Zhang B."/>
            <person name="Ji P."/>
            <person name="Sakyi L.B."/>
            <person name="Cui X."/>
            <person name="Yuan T."/>
            <person name="Jiang B."/>
            <person name="Yang W."/>
            <person name="Lam T.T.-Y."/>
            <person name="Chang Q."/>
            <person name="Ding S."/>
            <person name="Wang X."/>
            <person name="Zhu J."/>
            <person name="Ruan X."/>
            <person name="Zhao L."/>
            <person name="Wei J."/>
            <person name="Que T."/>
            <person name="Du C."/>
            <person name="Cheng J."/>
            <person name="Dai P."/>
            <person name="Han X."/>
            <person name="Huang E."/>
            <person name="Gao Y."/>
            <person name="Liu J."/>
            <person name="Shao H."/>
            <person name="Ye R."/>
            <person name="Li L."/>
            <person name="Wei W."/>
            <person name="Wang X."/>
            <person name="Wang C."/>
            <person name="Yang T."/>
            <person name="Huo Q."/>
            <person name="Li W."/>
            <person name="Guo W."/>
            <person name="Chen H."/>
            <person name="Zhou L."/>
            <person name="Ni X."/>
            <person name="Tian J."/>
            <person name="Zhou Y."/>
            <person name="Sheng Y."/>
            <person name="Liu T."/>
            <person name="Pan Y."/>
            <person name="Xia L."/>
            <person name="Li J."/>
            <person name="Zhao F."/>
            <person name="Cao W."/>
        </authorList>
    </citation>
    <scope>NUCLEOTIDE SEQUENCE</scope>
    <source>
        <strain evidence="1">Hyas-2018</strain>
    </source>
</reference>
<organism evidence="1 2">
    <name type="scientific">Hyalomma asiaticum</name>
    <name type="common">Tick</name>
    <dbReference type="NCBI Taxonomy" id="266040"/>
    <lineage>
        <taxon>Eukaryota</taxon>
        <taxon>Metazoa</taxon>
        <taxon>Ecdysozoa</taxon>
        <taxon>Arthropoda</taxon>
        <taxon>Chelicerata</taxon>
        <taxon>Arachnida</taxon>
        <taxon>Acari</taxon>
        <taxon>Parasitiformes</taxon>
        <taxon>Ixodida</taxon>
        <taxon>Ixodoidea</taxon>
        <taxon>Ixodidae</taxon>
        <taxon>Hyalomminae</taxon>
        <taxon>Hyalomma</taxon>
    </lineage>
</organism>
<accession>A0ACB7SGA8</accession>
<dbReference type="EMBL" id="CM023484">
    <property type="protein sequence ID" value="KAH6932763.1"/>
    <property type="molecule type" value="Genomic_DNA"/>
</dbReference>
<evidence type="ECO:0000313" key="1">
    <source>
        <dbReference type="EMBL" id="KAH6932763.1"/>
    </source>
</evidence>
<protein>
    <submittedName>
        <fullName evidence="1">Uncharacterized protein</fullName>
    </submittedName>
</protein>
<name>A0ACB7SGA8_HYAAI</name>